<keyword evidence="3" id="KW-1185">Reference proteome</keyword>
<evidence type="ECO:0000313" key="2">
    <source>
        <dbReference type="EMBL" id="PSL21107.1"/>
    </source>
</evidence>
<dbReference type="Proteomes" id="UP000240418">
    <property type="component" value="Unassembled WGS sequence"/>
</dbReference>
<dbReference type="EMBL" id="PYGJ01000002">
    <property type="protein sequence ID" value="PSL21107.1"/>
    <property type="molecule type" value="Genomic_DNA"/>
</dbReference>
<dbReference type="AlphaFoldDB" id="A0A2P8FHB1"/>
<organism evidence="2 3">
    <name type="scientific">Shimia abyssi</name>
    <dbReference type="NCBI Taxonomy" id="1662395"/>
    <lineage>
        <taxon>Bacteria</taxon>
        <taxon>Pseudomonadati</taxon>
        <taxon>Pseudomonadota</taxon>
        <taxon>Alphaproteobacteria</taxon>
        <taxon>Rhodobacterales</taxon>
        <taxon>Roseobacteraceae</taxon>
    </lineage>
</organism>
<gene>
    <name evidence="2" type="ORF">CLV88_102227</name>
</gene>
<feature type="compositionally biased region" description="Polar residues" evidence="1">
    <location>
        <begin position="1"/>
        <end position="13"/>
    </location>
</feature>
<evidence type="ECO:0000313" key="3">
    <source>
        <dbReference type="Proteomes" id="UP000240418"/>
    </source>
</evidence>
<feature type="region of interest" description="Disordered" evidence="1">
    <location>
        <begin position="1"/>
        <end position="21"/>
    </location>
</feature>
<name>A0A2P8FHB1_9RHOB</name>
<proteinExistence type="predicted"/>
<evidence type="ECO:0000256" key="1">
    <source>
        <dbReference type="SAM" id="MobiDB-lite"/>
    </source>
</evidence>
<reference evidence="2 3" key="1">
    <citation type="submission" date="2018-03" db="EMBL/GenBank/DDBJ databases">
        <title>Genomic Encyclopedia of Archaeal and Bacterial Type Strains, Phase II (KMG-II): from individual species to whole genera.</title>
        <authorList>
            <person name="Goeker M."/>
        </authorList>
    </citation>
    <scope>NUCLEOTIDE SEQUENCE [LARGE SCALE GENOMIC DNA]</scope>
    <source>
        <strain evidence="2 3">DSM 100673</strain>
    </source>
</reference>
<protein>
    <submittedName>
        <fullName evidence="2">Uncharacterized protein</fullName>
    </submittedName>
</protein>
<accession>A0A2P8FHB1</accession>
<sequence length="35" mass="4084">MQYERFQNTNTPSFGPEIEAEAKVEEGERLVHLSF</sequence>
<comment type="caution">
    <text evidence="2">The sequence shown here is derived from an EMBL/GenBank/DDBJ whole genome shotgun (WGS) entry which is preliminary data.</text>
</comment>